<proteinExistence type="predicted"/>
<dbReference type="Proteomes" id="UP000266005">
    <property type="component" value="Unassembled WGS sequence"/>
</dbReference>
<feature type="domain" description="Cyclic nucleotide-binding" evidence="2">
    <location>
        <begin position="19"/>
        <end position="131"/>
    </location>
</feature>
<dbReference type="InterPro" id="IPR050397">
    <property type="entry name" value="Env_Response_Regulators"/>
</dbReference>
<dbReference type="Pfam" id="PF00027">
    <property type="entry name" value="cNMP_binding"/>
    <property type="match status" value="1"/>
</dbReference>
<accession>A0A399SJT6</accession>
<evidence type="ECO:0000313" key="4">
    <source>
        <dbReference type="Proteomes" id="UP000266005"/>
    </source>
</evidence>
<sequence length="239" mass="27028">MSFQARKELSYLCGMQDYLFSDYRARLVTYIANHQEQLQQQYMLQLAEAGQQHVLLHQDARTQQVYLVASGLVKVTRTTSSGQAFTLGVFDRGQPLGELEVMMGIPNFCTVQALTHCTLYCIPAKAFLQMLAQEPAFNILMHQATASMLLNTTHKASILGTNRLLYTLLIVLRELSMLNELKLSKSLLAEFLGTSVRNLNRLLAQLEAEKILQLRNASIGQINLPLLIKRIQIYETTIH</sequence>
<dbReference type="CDD" id="cd00038">
    <property type="entry name" value="CAP_ED"/>
    <property type="match status" value="1"/>
</dbReference>
<keyword evidence="1" id="KW-0175">Coiled coil</keyword>
<dbReference type="SUPFAM" id="SSF51206">
    <property type="entry name" value="cAMP-binding domain-like"/>
    <property type="match status" value="1"/>
</dbReference>
<feature type="coiled-coil region" evidence="1">
    <location>
        <begin position="189"/>
        <end position="216"/>
    </location>
</feature>
<dbReference type="PANTHER" id="PTHR24567:SF77">
    <property type="entry name" value="NUCLEOSIDE-RESPONSIVE TRANSCRIPTIONAL ACTIVATOR OF NUCLEOSIDE UTILIZATION DEOR"/>
    <property type="match status" value="1"/>
</dbReference>
<dbReference type="PANTHER" id="PTHR24567">
    <property type="entry name" value="CRP FAMILY TRANSCRIPTIONAL REGULATORY PROTEIN"/>
    <property type="match status" value="1"/>
</dbReference>
<dbReference type="AlphaFoldDB" id="A0A399SJT6"/>
<dbReference type="GO" id="GO:0003700">
    <property type="term" value="F:DNA-binding transcription factor activity"/>
    <property type="evidence" value="ECO:0007669"/>
    <property type="project" value="TreeGrafter"/>
</dbReference>
<dbReference type="GO" id="GO:0005829">
    <property type="term" value="C:cytosol"/>
    <property type="evidence" value="ECO:0007669"/>
    <property type="project" value="TreeGrafter"/>
</dbReference>
<dbReference type="SMART" id="SM00100">
    <property type="entry name" value="cNMP"/>
    <property type="match status" value="1"/>
</dbReference>
<organism evidence="3 4">
    <name type="scientific">Pontibacter oryzae</name>
    <dbReference type="NCBI Taxonomy" id="2304593"/>
    <lineage>
        <taxon>Bacteria</taxon>
        <taxon>Pseudomonadati</taxon>
        <taxon>Bacteroidota</taxon>
        <taxon>Cytophagia</taxon>
        <taxon>Cytophagales</taxon>
        <taxon>Hymenobacteraceae</taxon>
        <taxon>Pontibacter</taxon>
    </lineage>
</organism>
<protein>
    <submittedName>
        <fullName evidence="3">Crp/Fnr family transcriptional regulator</fullName>
    </submittedName>
</protein>
<evidence type="ECO:0000259" key="2">
    <source>
        <dbReference type="PROSITE" id="PS50042"/>
    </source>
</evidence>
<dbReference type="InterPro" id="IPR018490">
    <property type="entry name" value="cNMP-bd_dom_sf"/>
</dbReference>
<reference evidence="4" key="1">
    <citation type="submission" date="2018-08" db="EMBL/GenBank/DDBJ databases">
        <title>Mucilaginibacter sp. MYSH2.</title>
        <authorList>
            <person name="Seo T."/>
        </authorList>
    </citation>
    <scope>NUCLEOTIDE SEQUENCE [LARGE SCALE GENOMIC DNA]</scope>
    <source>
        <strain evidence="4">KIRAN</strain>
    </source>
</reference>
<evidence type="ECO:0000256" key="1">
    <source>
        <dbReference type="SAM" id="Coils"/>
    </source>
</evidence>
<name>A0A399SJT6_9BACT</name>
<evidence type="ECO:0000313" key="3">
    <source>
        <dbReference type="EMBL" id="RIJ42422.1"/>
    </source>
</evidence>
<dbReference type="PROSITE" id="PS50042">
    <property type="entry name" value="CNMP_BINDING_3"/>
    <property type="match status" value="1"/>
</dbReference>
<comment type="caution">
    <text evidence="3">The sequence shown here is derived from an EMBL/GenBank/DDBJ whole genome shotgun (WGS) entry which is preliminary data.</text>
</comment>
<dbReference type="EMBL" id="QWGE01000001">
    <property type="protein sequence ID" value="RIJ42422.1"/>
    <property type="molecule type" value="Genomic_DNA"/>
</dbReference>
<dbReference type="InterPro" id="IPR000595">
    <property type="entry name" value="cNMP-bd_dom"/>
</dbReference>
<dbReference type="Gene3D" id="2.60.120.10">
    <property type="entry name" value="Jelly Rolls"/>
    <property type="match status" value="1"/>
</dbReference>
<gene>
    <name evidence="3" type="ORF">D1627_00695</name>
</gene>
<dbReference type="InterPro" id="IPR036390">
    <property type="entry name" value="WH_DNA-bd_sf"/>
</dbReference>
<dbReference type="InterPro" id="IPR014710">
    <property type="entry name" value="RmlC-like_jellyroll"/>
</dbReference>
<keyword evidence="4" id="KW-1185">Reference proteome</keyword>
<dbReference type="SUPFAM" id="SSF46785">
    <property type="entry name" value="Winged helix' DNA-binding domain"/>
    <property type="match status" value="1"/>
</dbReference>